<dbReference type="InterPro" id="IPR035897">
    <property type="entry name" value="Toll_tir_struct_dom_sf"/>
</dbReference>
<gene>
    <name evidence="18" type="ORF">CVLEPA_LOCUS18992</name>
</gene>
<proteinExistence type="inferred from homology"/>
<dbReference type="Gene3D" id="3.80.10.10">
    <property type="entry name" value="Ribonuclease Inhibitor"/>
    <property type="match status" value="4"/>
</dbReference>
<dbReference type="SUPFAM" id="SSF52200">
    <property type="entry name" value="Toll/Interleukin receptor TIR domain"/>
    <property type="match status" value="1"/>
</dbReference>
<keyword evidence="6" id="KW-0732">Signal</keyword>
<evidence type="ECO:0000256" key="14">
    <source>
        <dbReference type="ARBA" id="ARBA00023198"/>
    </source>
</evidence>
<accession>A0ABP0G566</accession>
<evidence type="ECO:0000256" key="12">
    <source>
        <dbReference type="ARBA" id="ARBA00023170"/>
    </source>
</evidence>
<keyword evidence="3" id="KW-0399">Innate immunity</keyword>
<dbReference type="Proteomes" id="UP001642483">
    <property type="component" value="Unassembled WGS sequence"/>
</dbReference>
<dbReference type="SUPFAM" id="SSF52047">
    <property type="entry name" value="RNI-like"/>
    <property type="match status" value="1"/>
</dbReference>
<dbReference type="SUPFAM" id="SSF52058">
    <property type="entry name" value="L domain-like"/>
    <property type="match status" value="1"/>
</dbReference>
<evidence type="ECO:0000313" key="19">
    <source>
        <dbReference type="Proteomes" id="UP001642483"/>
    </source>
</evidence>
<evidence type="ECO:0000259" key="17">
    <source>
        <dbReference type="PROSITE" id="PS50104"/>
    </source>
</evidence>
<dbReference type="EMBL" id="CAWYQH010000103">
    <property type="protein sequence ID" value="CAK8686957.1"/>
    <property type="molecule type" value="Genomic_DNA"/>
</dbReference>
<evidence type="ECO:0000256" key="8">
    <source>
        <dbReference type="ARBA" id="ARBA00022753"/>
    </source>
</evidence>
<evidence type="ECO:0000256" key="10">
    <source>
        <dbReference type="ARBA" id="ARBA00022989"/>
    </source>
</evidence>
<dbReference type="PANTHER" id="PTHR47410:SF5">
    <property type="entry name" value="TOLL-LIKE RECEPTOR 3"/>
    <property type="match status" value="1"/>
</dbReference>
<evidence type="ECO:0000256" key="6">
    <source>
        <dbReference type="ARBA" id="ARBA00022729"/>
    </source>
</evidence>
<feature type="domain" description="TIR" evidence="17">
    <location>
        <begin position="891"/>
        <end position="1036"/>
    </location>
</feature>
<evidence type="ECO:0000256" key="2">
    <source>
        <dbReference type="ARBA" id="ARBA00009634"/>
    </source>
</evidence>
<keyword evidence="5 16" id="KW-0812">Transmembrane</keyword>
<dbReference type="Pfam" id="PF13855">
    <property type="entry name" value="LRR_8"/>
    <property type="match status" value="2"/>
</dbReference>
<evidence type="ECO:0000256" key="3">
    <source>
        <dbReference type="ARBA" id="ARBA00022588"/>
    </source>
</evidence>
<keyword evidence="4" id="KW-0433">Leucine-rich repeat</keyword>
<keyword evidence="14" id="KW-0395">Inflammatory response</keyword>
<evidence type="ECO:0000256" key="13">
    <source>
        <dbReference type="ARBA" id="ARBA00023180"/>
    </source>
</evidence>
<evidence type="ECO:0000313" key="18">
    <source>
        <dbReference type="EMBL" id="CAK8686957.1"/>
    </source>
</evidence>
<keyword evidence="19" id="KW-1185">Reference proteome</keyword>
<protein>
    <recommendedName>
        <fullName evidence="17">TIR domain-containing protein</fullName>
    </recommendedName>
</protein>
<feature type="transmembrane region" description="Helical" evidence="16">
    <location>
        <begin position="836"/>
        <end position="858"/>
    </location>
</feature>
<evidence type="ECO:0000256" key="4">
    <source>
        <dbReference type="ARBA" id="ARBA00022614"/>
    </source>
</evidence>
<dbReference type="Gene3D" id="3.40.50.10140">
    <property type="entry name" value="Toll/interleukin-1 receptor homology (TIR) domain"/>
    <property type="match status" value="1"/>
</dbReference>
<dbReference type="InterPro" id="IPR003591">
    <property type="entry name" value="Leu-rich_rpt_typical-subtyp"/>
</dbReference>
<keyword evidence="8" id="KW-0967">Endosome</keyword>
<dbReference type="PANTHER" id="PTHR47410">
    <property type="entry name" value="TOLL-LIKE RECEPTOR 7-RELATED"/>
    <property type="match status" value="1"/>
</dbReference>
<evidence type="ECO:0000256" key="16">
    <source>
        <dbReference type="SAM" id="Phobius"/>
    </source>
</evidence>
<name>A0ABP0G566_CLALP</name>
<dbReference type="PROSITE" id="PS50104">
    <property type="entry name" value="TIR"/>
    <property type="match status" value="1"/>
</dbReference>
<keyword evidence="11 16" id="KW-0472">Membrane</keyword>
<reference evidence="18 19" key="1">
    <citation type="submission" date="2024-02" db="EMBL/GenBank/DDBJ databases">
        <authorList>
            <person name="Daric V."/>
            <person name="Darras S."/>
        </authorList>
    </citation>
    <scope>NUCLEOTIDE SEQUENCE [LARGE SCALE GENOMIC DNA]</scope>
</reference>
<dbReference type="InterPro" id="IPR000157">
    <property type="entry name" value="TIR_dom"/>
</dbReference>
<dbReference type="SMART" id="SM00369">
    <property type="entry name" value="LRR_TYP"/>
    <property type="match status" value="11"/>
</dbReference>
<dbReference type="InterPro" id="IPR032675">
    <property type="entry name" value="LRR_dom_sf"/>
</dbReference>
<keyword evidence="7" id="KW-0677">Repeat</keyword>
<evidence type="ECO:0000256" key="1">
    <source>
        <dbReference type="ARBA" id="ARBA00004177"/>
    </source>
</evidence>
<keyword evidence="12" id="KW-0675">Receptor</keyword>
<dbReference type="PROSITE" id="PS51450">
    <property type="entry name" value="LRR"/>
    <property type="match status" value="2"/>
</dbReference>
<comment type="subcellular location">
    <subcellularLocation>
        <location evidence="15">Endomembrane system</location>
        <topology evidence="15">Single-pass type I membrane protein</topology>
    </subcellularLocation>
    <subcellularLocation>
        <location evidence="1">Endosome</location>
    </subcellularLocation>
</comment>
<comment type="caution">
    <text evidence="18">The sequence shown here is derived from an EMBL/GenBank/DDBJ whole genome shotgun (WGS) entry which is preliminary data.</text>
</comment>
<evidence type="ECO:0000256" key="11">
    <source>
        <dbReference type="ARBA" id="ARBA00023136"/>
    </source>
</evidence>
<keyword evidence="10 16" id="KW-1133">Transmembrane helix</keyword>
<evidence type="ECO:0000256" key="7">
    <source>
        <dbReference type="ARBA" id="ARBA00022737"/>
    </source>
</evidence>
<evidence type="ECO:0000256" key="9">
    <source>
        <dbReference type="ARBA" id="ARBA00022859"/>
    </source>
</evidence>
<evidence type="ECO:0000256" key="15">
    <source>
        <dbReference type="ARBA" id="ARBA00046288"/>
    </source>
</evidence>
<keyword evidence="13" id="KW-0325">Glycoprotein</keyword>
<dbReference type="InterPro" id="IPR001611">
    <property type="entry name" value="Leu-rich_rpt"/>
</dbReference>
<sequence length="1045" mass="121091">MAFARNPLNPCEEASNVNGVDFISWTEQASVPEKLVQIAPWLDHNYIYVDCYSRGLKTIPQNLASNVEALDLTYNAIWRIKQTDFSRYPQIKLLNLYSNCYENYAGCKTDFYIEPGALRNLIHLQWLIISFNRLREFPNQLPPSIVGLDISRTGLGRITSELDHLKNLAILLSDGNCITQATFLKCPRNFTITKPLPSSIKVLDLSYNNWDKIPVTLMQPNLVTFLLCHNALSGLRKTDFDDATGLEVLDLSRMFFLVPDWFVFEDGVFDPLIHLRFLNLSANFINFLPNGIFRNNEELETLDLSFNCLKKTIFEPTYLKNLVNIRHLDLSFNNVWPLPHSVTVDFLKMGEVFSKFTFLQTLILGKADTLQSTSDWSVQFRKIDNQSFATLSNLTHLSTIDISYCNVHHISSDALSGLRHLKSIRATHNYLDLEKDRLEEKEVPLNSVYFSKPRLPFMTRHEMKPPKKFLLRKSDTICDVRGLIDYSYNHLTNISVRLLIATATVLDLSHNQLQRLHHEDLRHLKRLCSINLSFNPILVINLFSFSTLSVLRELLLSEVLYISDYSFLCNLNPSSKVHFTWREKDYKLWDDLMLWQENENCTVESVSALSISYNSLSVELVKSKKHFFRFFPRIQKLVLSHCQVDTEVPRNLFNGLTHLTNLDMSHNKIPGFPLRALKRTRRLRVLNLNQNNIVELKGSLPFLVSLEIITISNNKISYIQPNFFSRMSLRKLDLSYNYISRLDPSIFDKHVLGSLLYLDIRWNNLDCYCYIWNKFYLWFVSHDSETTRLPGFFPECTIEIDKYFDGCVSCQTPRGLRGRSVSRYGYNTTCDLQKNLLNTVVFTALFTLFILCGSIGYSKWLKRLIFRKVNEYFRVQSLKTGSIFSSQKTCTNEKAFVFFDHNNDELGDWVDNKLVPGMINGNPSIELLLTGRDIDAGMSSTENVFQLVTKSRKTILILSGCFCNTSICKFMISALQELQYSSGRDQLILLEWHGEEAARVPELIQRTFNRKFYNFLKFDHTNDDEVMFFETLRTAFASRARVLED</sequence>
<keyword evidence="9" id="KW-0391">Immunity</keyword>
<organism evidence="18 19">
    <name type="scientific">Clavelina lepadiformis</name>
    <name type="common">Light-bulb sea squirt</name>
    <name type="synonym">Ascidia lepadiformis</name>
    <dbReference type="NCBI Taxonomy" id="159417"/>
    <lineage>
        <taxon>Eukaryota</taxon>
        <taxon>Metazoa</taxon>
        <taxon>Chordata</taxon>
        <taxon>Tunicata</taxon>
        <taxon>Ascidiacea</taxon>
        <taxon>Aplousobranchia</taxon>
        <taxon>Clavelinidae</taxon>
        <taxon>Clavelina</taxon>
    </lineage>
</organism>
<evidence type="ECO:0000256" key="5">
    <source>
        <dbReference type="ARBA" id="ARBA00022692"/>
    </source>
</evidence>
<comment type="similarity">
    <text evidence="2">Belongs to the Toll-like receptor family.</text>
</comment>